<feature type="domain" description="Ubiquitin-like" evidence="2">
    <location>
        <begin position="116"/>
        <end position="193"/>
    </location>
</feature>
<dbReference type="EMBL" id="GDJX01013425">
    <property type="protein sequence ID" value="JAT54511.1"/>
    <property type="molecule type" value="Transcribed_RNA"/>
</dbReference>
<evidence type="ECO:0000313" key="4">
    <source>
        <dbReference type="EMBL" id="JAT54511.1"/>
    </source>
</evidence>
<dbReference type="PROSITE" id="PS50053">
    <property type="entry name" value="UBIQUITIN_2"/>
    <property type="match status" value="1"/>
</dbReference>
<evidence type="ECO:0000259" key="3">
    <source>
        <dbReference type="PROSITE" id="PS50089"/>
    </source>
</evidence>
<organism evidence="4">
    <name type="scientific">Anthurium amnicola</name>
    <dbReference type="NCBI Taxonomy" id="1678845"/>
    <lineage>
        <taxon>Eukaryota</taxon>
        <taxon>Viridiplantae</taxon>
        <taxon>Streptophyta</taxon>
        <taxon>Embryophyta</taxon>
        <taxon>Tracheophyta</taxon>
        <taxon>Spermatophyta</taxon>
        <taxon>Magnoliopsida</taxon>
        <taxon>Liliopsida</taxon>
        <taxon>Araceae</taxon>
        <taxon>Pothoideae</taxon>
        <taxon>Potheae</taxon>
        <taxon>Anthurium</taxon>
    </lineage>
</organism>
<dbReference type="Pfam" id="PF00240">
    <property type="entry name" value="ubiquitin"/>
    <property type="match status" value="1"/>
</dbReference>
<accession>A0A1D1YIQ1</accession>
<feature type="domain" description="RING-type" evidence="3">
    <location>
        <begin position="19"/>
        <end position="70"/>
    </location>
</feature>
<keyword evidence="1" id="KW-0863">Zinc-finger</keyword>
<dbReference type="AlphaFoldDB" id="A0A1D1YIQ1"/>
<dbReference type="InterPro" id="IPR051324">
    <property type="entry name" value="Stress/Tellurium_Resist"/>
</dbReference>
<dbReference type="PANTHER" id="PTHR32097">
    <property type="entry name" value="CAMP-BINDING PROTEIN 1-RELATED"/>
    <property type="match status" value="1"/>
</dbReference>
<dbReference type="SUPFAM" id="SSF54236">
    <property type="entry name" value="Ubiquitin-like"/>
    <property type="match status" value="1"/>
</dbReference>
<dbReference type="InterPro" id="IPR029071">
    <property type="entry name" value="Ubiquitin-like_domsf"/>
</dbReference>
<dbReference type="SMART" id="SM00213">
    <property type="entry name" value="UBQ"/>
    <property type="match status" value="1"/>
</dbReference>
<dbReference type="InterPro" id="IPR001841">
    <property type="entry name" value="Znf_RING"/>
</dbReference>
<dbReference type="Pfam" id="PF02342">
    <property type="entry name" value="TerD"/>
    <property type="match status" value="1"/>
</dbReference>
<keyword evidence="1" id="KW-0862">Zinc</keyword>
<dbReference type="GO" id="GO:0008270">
    <property type="term" value="F:zinc ion binding"/>
    <property type="evidence" value="ECO:0007669"/>
    <property type="project" value="UniProtKB-KW"/>
</dbReference>
<proteinExistence type="predicted"/>
<feature type="non-terminal residue" evidence="4">
    <location>
        <position position="1"/>
    </location>
</feature>
<dbReference type="Gene3D" id="2.60.60.30">
    <property type="entry name" value="sav2460 like domains"/>
    <property type="match status" value="1"/>
</dbReference>
<gene>
    <name evidence="4" type="primary">terZ_0</name>
    <name evidence="4" type="ORF">g.25539</name>
</gene>
<dbReference type="PANTHER" id="PTHR32097:SF17">
    <property type="entry name" value="CAMP-BINDING PROTEIN 1-RELATED"/>
    <property type="match status" value="1"/>
</dbReference>
<dbReference type="InterPro" id="IPR000626">
    <property type="entry name" value="Ubiquitin-like_dom"/>
</dbReference>
<reference evidence="4" key="1">
    <citation type="submission" date="2015-07" db="EMBL/GenBank/DDBJ databases">
        <title>Transcriptome Assembly of Anthurium amnicola.</title>
        <authorList>
            <person name="Suzuki J."/>
        </authorList>
    </citation>
    <scope>NUCLEOTIDE SEQUENCE</scope>
</reference>
<keyword evidence="1" id="KW-0479">Metal-binding</keyword>
<protein>
    <submittedName>
        <fullName evidence="4">Tellurium resistance protein TerZ</fullName>
    </submittedName>
</protein>
<dbReference type="SUPFAM" id="SSF57850">
    <property type="entry name" value="RING/U-box"/>
    <property type="match status" value="1"/>
</dbReference>
<dbReference type="InterPro" id="IPR003325">
    <property type="entry name" value="TerD"/>
</dbReference>
<evidence type="ECO:0000256" key="1">
    <source>
        <dbReference type="PROSITE-ProRule" id="PRU00175"/>
    </source>
</evidence>
<name>A0A1D1YIQ1_9ARAE</name>
<sequence length="374" mass="42439">FELIFLKVVFKLSSFNMKCSQCKGDKLSKEFPPTTVTERCNHIPSYCLRCLVKNLDLTNTTQKIRKCPECPEKLSIDELRLLTLAWDKAPFKIDVDNIGKVKTPQNINVTDGDTKGEIHVVLLNGQKCTLQYNQVKNILVLRQEIRKKLNVDEGKQKLIYNGTELQDRKSGVMTPNTLQDYQIGPGSHIQLIVVLYNITRAESIKNLTFDLFWGYPANGSQDYLDGSCLLYVGDVFFRKYDYASVFYPSFPCMKHSGDLMDNSHKRGHQRITAKLDELPAEVTQLYFVLSSFKSPTIGHFQTPSFKLIDETQPDKPLCAYQLEQAANSQAVIMCCVSRVGQGMWQVIQIGKLSRGNAEDYDPIEYSIAQCALFG</sequence>
<dbReference type="PROSITE" id="PS50089">
    <property type="entry name" value="ZF_RING_2"/>
    <property type="match status" value="1"/>
</dbReference>
<dbReference type="Gene3D" id="3.10.20.90">
    <property type="entry name" value="Phosphatidylinositol 3-kinase Catalytic Subunit, Chain A, domain 1"/>
    <property type="match status" value="1"/>
</dbReference>
<evidence type="ECO:0000259" key="2">
    <source>
        <dbReference type="PROSITE" id="PS50053"/>
    </source>
</evidence>